<dbReference type="Pfam" id="PF13911">
    <property type="entry name" value="AhpC-TSA_2"/>
    <property type="match status" value="1"/>
</dbReference>
<dbReference type="PANTHER" id="PTHR28630">
    <property type="match status" value="1"/>
</dbReference>
<feature type="region of interest" description="Disordered" evidence="1">
    <location>
        <begin position="479"/>
        <end position="519"/>
    </location>
</feature>
<dbReference type="SUPFAM" id="SSF52833">
    <property type="entry name" value="Thioredoxin-like"/>
    <property type="match status" value="1"/>
</dbReference>
<feature type="compositionally biased region" description="Low complexity" evidence="1">
    <location>
        <begin position="230"/>
        <end position="266"/>
    </location>
</feature>
<name>A0A9P3PQL2_LYOSH</name>
<evidence type="ECO:0000313" key="2">
    <source>
        <dbReference type="EMBL" id="GLB40220.1"/>
    </source>
</evidence>
<feature type="region of interest" description="Disordered" evidence="1">
    <location>
        <begin position="671"/>
        <end position="702"/>
    </location>
</feature>
<feature type="compositionally biased region" description="Polar residues" evidence="1">
    <location>
        <begin position="197"/>
        <end position="212"/>
    </location>
</feature>
<proteinExistence type="predicted"/>
<gene>
    <name evidence="2" type="ORF">LshimejAT787_0800910</name>
</gene>
<dbReference type="InterPro" id="IPR036249">
    <property type="entry name" value="Thioredoxin-like_sf"/>
</dbReference>
<reference evidence="2" key="1">
    <citation type="submission" date="2022-07" db="EMBL/GenBank/DDBJ databases">
        <title>The genome of Lyophyllum shimeji provides insight into the initial evolution of ectomycorrhizal fungal genome.</title>
        <authorList>
            <person name="Kobayashi Y."/>
            <person name="Shibata T."/>
            <person name="Hirakawa H."/>
            <person name="Shigenobu S."/>
            <person name="Nishiyama T."/>
            <person name="Yamada A."/>
            <person name="Hasebe M."/>
            <person name="Kawaguchi M."/>
        </authorList>
    </citation>
    <scope>NUCLEOTIDE SEQUENCE</scope>
    <source>
        <strain evidence="2">AT787</strain>
    </source>
</reference>
<comment type="caution">
    <text evidence="2">The sequence shown here is derived from an EMBL/GenBank/DDBJ whole genome shotgun (WGS) entry which is preliminary data.</text>
</comment>
<dbReference type="Gene3D" id="3.40.30.10">
    <property type="entry name" value="Glutaredoxin"/>
    <property type="match status" value="1"/>
</dbReference>
<feature type="region of interest" description="Disordered" evidence="1">
    <location>
        <begin position="158"/>
        <end position="269"/>
    </location>
</feature>
<feature type="region of interest" description="Disordered" evidence="1">
    <location>
        <begin position="590"/>
        <end position="653"/>
    </location>
</feature>
<sequence length="702" mass="75169">MSSATLPSRQRIKRKPPPPVDVRYPAPDPDDPFAPLSVLRSRSSHGALALAPPPKTNASLPSLYPEYLHHPPALLRESHYRRRSQSTPPTQAHAQLIFPPIQSAVPSLLTDDSSGTDADPVPAAANAKHVPDVLPSWPSSPIKLNLARLLLPKKNRTSLSMKGKQHAPIRVLSISSPLQSHTPPRTPRRQHTTSSSASSFVHISNPSVSTLESAHPYTSPRPAPVPASPNPARNPLRNSSSAPLPSRSPPAHSHTTPTPPESEWSLPTPPQLARAASLPVIAASGLRVPFASLFAARRTVVVFVRHFWCPLCQDYIASVVDAARPELMFAANEREGRAGRERVDLVVISNGAPAFIPKYRQLFGLPFELYTDPTLAVYTALGMGRFVPSSSPSCGEGASERERACVRDGGYVRHGAVAGIALVVMRALKAGMPVWEKGGDIHQLGGEFVLGPGLKCSYAHRMQSPRGHAPIRDVLAAAGVSLPPPTPAHSPPRPPAPPPTPATRRVHRRNSTTAQHTHTHTHVNEFGVGAWRRCSIAIARTEGPTPPARRASMAVLSLEDEDAWMQERIRSLERLRERKSERRGAFVGYRAGPEAAGRGLGGSDGGVAGEDQTRRPEEEEEEEEEGGRQREAGHCSPPGEEDATAPHPIDPASAVDLAEVMVIGFAGARAGEAEAEDSVKGGVDMDVSPTGATKDSGERDAA</sequence>
<feature type="compositionally biased region" description="Pro residues" evidence="1">
    <location>
        <begin position="219"/>
        <end position="229"/>
    </location>
</feature>
<dbReference type="PANTHER" id="PTHR28630:SF3">
    <property type="entry name" value="PEROXIREDOXIN-LIKE 2C"/>
    <property type="match status" value="1"/>
</dbReference>
<feature type="compositionally biased region" description="Gly residues" evidence="1">
    <location>
        <begin position="598"/>
        <end position="608"/>
    </location>
</feature>
<evidence type="ECO:0000256" key="1">
    <source>
        <dbReference type="SAM" id="MobiDB-lite"/>
    </source>
</evidence>
<feature type="compositionally biased region" description="Pro residues" evidence="1">
    <location>
        <begin position="482"/>
        <end position="501"/>
    </location>
</feature>
<dbReference type="AlphaFoldDB" id="A0A9P3PQL2"/>
<accession>A0A9P3PQL2</accession>
<organism evidence="2 3">
    <name type="scientific">Lyophyllum shimeji</name>
    <name type="common">Hon-shimeji</name>
    <name type="synonym">Tricholoma shimeji</name>
    <dbReference type="NCBI Taxonomy" id="47721"/>
    <lineage>
        <taxon>Eukaryota</taxon>
        <taxon>Fungi</taxon>
        <taxon>Dikarya</taxon>
        <taxon>Basidiomycota</taxon>
        <taxon>Agaricomycotina</taxon>
        <taxon>Agaricomycetes</taxon>
        <taxon>Agaricomycetidae</taxon>
        <taxon>Agaricales</taxon>
        <taxon>Tricholomatineae</taxon>
        <taxon>Lyophyllaceae</taxon>
        <taxon>Lyophyllum</taxon>
    </lineage>
</organism>
<evidence type="ECO:0000313" key="3">
    <source>
        <dbReference type="Proteomes" id="UP001063166"/>
    </source>
</evidence>
<dbReference type="OrthoDB" id="40334at2759"/>
<protein>
    <submittedName>
        <fullName evidence="2">AhpC/TSA antioxidant enzyme</fullName>
    </submittedName>
</protein>
<dbReference type="CDD" id="cd02970">
    <property type="entry name" value="PRX_like2"/>
    <property type="match status" value="1"/>
</dbReference>
<dbReference type="InterPro" id="IPR032801">
    <property type="entry name" value="PXL2A/B/C"/>
</dbReference>
<keyword evidence="3" id="KW-1185">Reference proteome</keyword>
<feature type="region of interest" description="Disordered" evidence="1">
    <location>
        <begin position="1"/>
        <end position="37"/>
    </location>
</feature>
<dbReference type="EMBL" id="BRPK01000008">
    <property type="protein sequence ID" value="GLB40220.1"/>
    <property type="molecule type" value="Genomic_DNA"/>
</dbReference>
<dbReference type="Proteomes" id="UP001063166">
    <property type="component" value="Unassembled WGS sequence"/>
</dbReference>